<dbReference type="SMART" id="SM00387">
    <property type="entry name" value="HATPase_c"/>
    <property type="match status" value="1"/>
</dbReference>
<evidence type="ECO:0000313" key="11">
    <source>
        <dbReference type="Proteomes" id="UP000298616"/>
    </source>
</evidence>
<dbReference type="OrthoDB" id="9766459at2"/>
<accession>A0A4D7JW33</accession>
<dbReference type="GO" id="GO:0000155">
    <property type="term" value="F:phosphorelay sensor kinase activity"/>
    <property type="evidence" value="ECO:0007669"/>
    <property type="project" value="InterPro"/>
</dbReference>
<dbReference type="InterPro" id="IPR035965">
    <property type="entry name" value="PAS-like_dom_sf"/>
</dbReference>
<proteinExistence type="predicted"/>
<dbReference type="Pfam" id="PF00989">
    <property type="entry name" value="PAS"/>
    <property type="match status" value="1"/>
</dbReference>
<dbReference type="NCBIfam" id="TIGR00229">
    <property type="entry name" value="sensory_box"/>
    <property type="match status" value="3"/>
</dbReference>
<dbReference type="PRINTS" id="PR00344">
    <property type="entry name" value="BCTRLSENSOR"/>
</dbReference>
<dbReference type="Pfam" id="PF08447">
    <property type="entry name" value="PAS_3"/>
    <property type="match status" value="1"/>
</dbReference>
<dbReference type="SUPFAM" id="SSF55785">
    <property type="entry name" value="PYP-like sensor domain (PAS domain)"/>
    <property type="match status" value="4"/>
</dbReference>
<dbReference type="InterPro" id="IPR036097">
    <property type="entry name" value="HisK_dim/P_sf"/>
</dbReference>
<dbReference type="PANTHER" id="PTHR43304">
    <property type="entry name" value="PHYTOCHROME-LIKE PROTEIN CPH1"/>
    <property type="match status" value="1"/>
</dbReference>
<organism evidence="10 11">
    <name type="scientific">Mangrovivirga cuniculi</name>
    <dbReference type="NCBI Taxonomy" id="2715131"/>
    <lineage>
        <taxon>Bacteria</taxon>
        <taxon>Pseudomonadati</taxon>
        <taxon>Bacteroidota</taxon>
        <taxon>Cytophagia</taxon>
        <taxon>Cytophagales</taxon>
        <taxon>Mangrovivirgaceae</taxon>
        <taxon>Mangrovivirga</taxon>
    </lineage>
</organism>
<dbReference type="PROSITE" id="PS50113">
    <property type="entry name" value="PAC"/>
    <property type="match status" value="2"/>
</dbReference>
<protein>
    <recommendedName>
        <fullName evidence="2">histidine kinase</fullName>
        <ecNumber evidence="2">2.7.13.3</ecNumber>
    </recommendedName>
</protein>
<feature type="domain" description="Histidine kinase" evidence="7">
    <location>
        <begin position="779"/>
        <end position="991"/>
    </location>
</feature>
<dbReference type="InterPro" id="IPR013767">
    <property type="entry name" value="PAS_fold"/>
</dbReference>
<dbReference type="PANTHER" id="PTHR43304:SF1">
    <property type="entry name" value="PAC DOMAIN-CONTAINING PROTEIN"/>
    <property type="match status" value="1"/>
</dbReference>
<dbReference type="SMART" id="SM00086">
    <property type="entry name" value="PAC"/>
    <property type="match status" value="3"/>
</dbReference>
<evidence type="ECO:0000259" key="9">
    <source>
        <dbReference type="PROSITE" id="PS50113"/>
    </source>
</evidence>
<feature type="domain" description="PAC" evidence="9">
    <location>
        <begin position="594"/>
        <end position="646"/>
    </location>
</feature>
<feature type="coiled-coil region" evidence="6">
    <location>
        <begin position="481"/>
        <end position="508"/>
    </location>
</feature>
<reference evidence="10 11" key="1">
    <citation type="submission" date="2018-04" db="EMBL/GenBank/DDBJ databases">
        <title>Complete genome uncultured novel isolate.</title>
        <authorList>
            <person name="Merlino G."/>
        </authorList>
    </citation>
    <scope>NUCLEOTIDE SEQUENCE [LARGE SCALE GENOMIC DNA]</scope>
    <source>
        <strain evidence="11">R1DC9</strain>
    </source>
</reference>
<dbReference type="RefSeq" id="WP_137090612.1">
    <property type="nucleotide sequence ID" value="NZ_CP028923.1"/>
</dbReference>
<keyword evidence="6" id="KW-0175">Coiled coil</keyword>
<dbReference type="Pfam" id="PF02518">
    <property type="entry name" value="HATPase_c"/>
    <property type="match status" value="1"/>
</dbReference>
<keyword evidence="11" id="KW-1185">Reference proteome</keyword>
<dbReference type="Gene3D" id="2.10.70.100">
    <property type="match status" value="1"/>
</dbReference>
<dbReference type="CDD" id="cd00130">
    <property type="entry name" value="PAS"/>
    <property type="match status" value="3"/>
</dbReference>
<dbReference type="SMART" id="SM00091">
    <property type="entry name" value="PAS"/>
    <property type="match status" value="3"/>
</dbReference>
<evidence type="ECO:0000256" key="4">
    <source>
        <dbReference type="ARBA" id="ARBA00022679"/>
    </source>
</evidence>
<dbReference type="InterPro" id="IPR003661">
    <property type="entry name" value="HisK_dim/P_dom"/>
</dbReference>
<evidence type="ECO:0000256" key="2">
    <source>
        <dbReference type="ARBA" id="ARBA00012438"/>
    </source>
</evidence>
<feature type="domain" description="PAC" evidence="9">
    <location>
        <begin position="441"/>
        <end position="497"/>
    </location>
</feature>
<evidence type="ECO:0000256" key="3">
    <source>
        <dbReference type="ARBA" id="ARBA00022553"/>
    </source>
</evidence>
<dbReference type="InterPro" id="IPR036890">
    <property type="entry name" value="HATPase_C_sf"/>
</dbReference>
<dbReference type="AlphaFoldDB" id="A0A4D7JW33"/>
<keyword evidence="3" id="KW-0597">Phosphoprotein</keyword>
<feature type="domain" description="PAS" evidence="8">
    <location>
        <begin position="117"/>
        <end position="167"/>
    </location>
</feature>
<dbReference type="InterPro" id="IPR013655">
    <property type="entry name" value="PAS_fold_3"/>
</dbReference>
<evidence type="ECO:0000256" key="5">
    <source>
        <dbReference type="ARBA" id="ARBA00022777"/>
    </source>
</evidence>
<dbReference type="Gene3D" id="1.10.287.130">
    <property type="match status" value="1"/>
</dbReference>
<dbReference type="InterPro" id="IPR052162">
    <property type="entry name" value="Sensor_kinase/Photoreceptor"/>
</dbReference>
<dbReference type="Gene3D" id="3.30.450.20">
    <property type="entry name" value="PAS domain"/>
    <property type="match status" value="4"/>
</dbReference>
<dbReference type="PROSITE" id="PS50112">
    <property type="entry name" value="PAS"/>
    <property type="match status" value="1"/>
</dbReference>
<keyword evidence="4" id="KW-0808">Transferase</keyword>
<dbReference type="InterPro" id="IPR000014">
    <property type="entry name" value="PAS"/>
</dbReference>
<dbReference type="Pfam" id="PF00512">
    <property type="entry name" value="HisKA"/>
    <property type="match status" value="1"/>
</dbReference>
<dbReference type="SUPFAM" id="SSF55874">
    <property type="entry name" value="ATPase domain of HSP90 chaperone/DNA topoisomerase II/histidine kinase"/>
    <property type="match status" value="1"/>
</dbReference>
<evidence type="ECO:0000256" key="1">
    <source>
        <dbReference type="ARBA" id="ARBA00000085"/>
    </source>
</evidence>
<evidence type="ECO:0000256" key="6">
    <source>
        <dbReference type="SAM" id="Coils"/>
    </source>
</evidence>
<dbReference type="InterPro" id="IPR005467">
    <property type="entry name" value="His_kinase_dom"/>
</dbReference>
<dbReference type="Pfam" id="PF13426">
    <property type="entry name" value="PAS_9"/>
    <property type="match status" value="1"/>
</dbReference>
<dbReference type="InterPro" id="IPR004358">
    <property type="entry name" value="Sig_transdc_His_kin-like_C"/>
</dbReference>
<dbReference type="InterPro" id="IPR003594">
    <property type="entry name" value="HATPase_dom"/>
</dbReference>
<dbReference type="EMBL" id="CP028923">
    <property type="protein sequence ID" value="QCK15025.1"/>
    <property type="molecule type" value="Genomic_DNA"/>
</dbReference>
<dbReference type="Proteomes" id="UP000298616">
    <property type="component" value="Chromosome"/>
</dbReference>
<gene>
    <name evidence="10" type="ORF">DCC35_09845</name>
</gene>
<evidence type="ECO:0000259" key="8">
    <source>
        <dbReference type="PROSITE" id="PS50112"/>
    </source>
</evidence>
<comment type="catalytic activity">
    <reaction evidence="1">
        <text>ATP + protein L-histidine = ADP + protein N-phospho-L-histidine.</text>
        <dbReference type="EC" id="2.7.13.3"/>
    </reaction>
</comment>
<sequence length="999" mass="115261">MLSEGFFENFRDVALIVRDNNVVSLNKTARSLFETIYLPVSLDSFIHSNLYSQQPIGIGLASLFQDYLKKSSLEGSSSFEYLHKNSWYEITIIKNDDNSFFISFKDISFYKKFDPQNKINYKSLAECSPDTIIRFDKEYKFLYVSENIYDLLHLKADNLIGKSIFDIGFNNEIIDLLSFHVSSVFIHKSKQRVELRLPTGVFIDLYMVPEFAIGDEISSVVATARDITELKDTQEQVSRSHEVLADAFRMAKLSTWEIDVKLNKITVNNFLQENTTRDYHFKDFLNQFILEEYHEKIIQAVKDCISAKDESFKATLNYQIVVGQEIRTFMTNLRIRKNSLGNTIVIYGTSYDITELKKAKQDLRVSNEKLWDAMKTANLTNWDLNLVTGKGQVQKHFLSNIGIEVDDDVYSFTLKELFSFVVDSDKRRLLRTFNESFNSNEPHSLKFFEFKVNVNNKVFTISASFRMKLSSNGKAVYCFGTAQDITRLKEAEDELRDYRENLESLIEIRTQELISSRRNLQDALDLAQLGTWEIDIVNNPGYFSGSKISQNIIGLSSAHWPIEEYISLIHPEDFQYFRETQEKTVNARPGDKIDNIEYRIIKPNGDIAHLYISTKVVHDDDGNLIKMYGNIQDITPIKKTQEEKDRLTKIIESSSDIICLINKDKTIQYMNKAGKIFYGIESEDELKGQSIEKYQPQKSISRDPELWNLLERDGFWMGENIEVKYDGTEFPVSQLLMAHYGKDDQLDCYSTVIRDISMQKKIEEELRYKNHELDTFVYKASHDLKGPISSLIGLYTLVKYDVTDEKSLEYFERYNAQITRLNDLLNDLLNLTKIKDKEAEKSKIDLNSEINDFIETYSDKSSNSELDIMLDVEEELVIYSDKLLIRTILQNLIENAFKYSDNSKESSFVGINAKIDGGSLNLMVEDNGIGIDVEHQKNIYNMFYRATENSSGSGLGLYLLKNAVDKLNGTINLHSEPGKGTIFKLNIPFSQSPKEEPTF</sequence>
<dbReference type="EC" id="2.7.13.3" evidence="2"/>
<dbReference type="Gene3D" id="3.30.565.10">
    <property type="entry name" value="Histidine kinase-like ATPase, C-terminal domain"/>
    <property type="match status" value="1"/>
</dbReference>
<dbReference type="InterPro" id="IPR001610">
    <property type="entry name" value="PAC"/>
</dbReference>
<dbReference type="CDD" id="cd00075">
    <property type="entry name" value="HATPase"/>
    <property type="match status" value="1"/>
</dbReference>
<keyword evidence="5" id="KW-0418">Kinase</keyword>
<dbReference type="GO" id="GO:0006355">
    <property type="term" value="P:regulation of DNA-templated transcription"/>
    <property type="evidence" value="ECO:0007669"/>
    <property type="project" value="InterPro"/>
</dbReference>
<dbReference type="SMART" id="SM00388">
    <property type="entry name" value="HisKA"/>
    <property type="match status" value="1"/>
</dbReference>
<name>A0A4D7JW33_9BACT</name>
<dbReference type="KEGG" id="fpf:DCC35_09845"/>
<evidence type="ECO:0000259" key="7">
    <source>
        <dbReference type="PROSITE" id="PS50109"/>
    </source>
</evidence>
<evidence type="ECO:0000313" key="10">
    <source>
        <dbReference type="EMBL" id="QCK15025.1"/>
    </source>
</evidence>
<dbReference type="InterPro" id="IPR000700">
    <property type="entry name" value="PAS-assoc_C"/>
</dbReference>
<dbReference type="PROSITE" id="PS50109">
    <property type="entry name" value="HIS_KIN"/>
    <property type="match status" value="1"/>
</dbReference>
<dbReference type="SUPFAM" id="SSF47384">
    <property type="entry name" value="Homodimeric domain of signal transducing histidine kinase"/>
    <property type="match status" value="1"/>
</dbReference>